<dbReference type="PANTHER" id="PTHR43133:SF46">
    <property type="entry name" value="RNA POLYMERASE SIGMA-70 FACTOR ECF SUBFAMILY"/>
    <property type="match status" value="1"/>
</dbReference>
<dbReference type="GO" id="GO:0003677">
    <property type="term" value="F:DNA binding"/>
    <property type="evidence" value="ECO:0007669"/>
    <property type="project" value="InterPro"/>
</dbReference>
<feature type="coiled-coil region" evidence="5">
    <location>
        <begin position="124"/>
        <end position="155"/>
    </location>
</feature>
<organism evidence="8 9">
    <name type="scientific">Rapidithrix thailandica</name>
    <dbReference type="NCBI Taxonomy" id="413964"/>
    <lineage>
        <taxon>Bacteria</taxon>
        <taxon>Pseudomonadati</taxon>
        <taxon>Bacteroidota</taxon>
        <taxon>Cytophagia</taxon>
        <taxon>Cytophagales</taxon>
        <taxon>Flammeovirgaceae</taxon>
        <taxon>Rapidithrix</taxon>
    </lineage>
</organism>
<dbReference type="InterPro" id="IPR036388">
    <property type="entry name" value="WH-like_DNA-bd_sf"/>
</dbReference>
<dbReference type="AlphaFoldDB" id="A0AAW9S4J8"/>
<evidence type="ECO:0000256" key="3">
    <source>
        <dbReference type="ARBA" id="ARBA00023082"/>
    </source>
</evidence>
<dbReference type="SUPFAM" id="SSF88946">
    <property type="entry name" value="Sigma2 domain of RNA polymerase sigma factors"/>
    <property type="match status" value="1"/>
</dbReference>
<name>A0AAW9S4J8_9BACT</name>
<dbReference type="PANTHER" id="PTHR43133">
    <property type="entry name" value="RNA POLYMERASE ECF-TYPE SIGMA FACTO"/>
    <property type="match status" value="1"/>
</dbReference>
<dbReference type="InterPro" id="IPR039425">
    <property type="entry name" value="RNA_pol_sigma-70-like"/>
</dbReference>
<gene>
    <name evidence="8" type="ORF">AAG747_08825</name>
</gene>
<accession>A0AAW9S4J8</accession>
<dbReference type="GO" id="GO:0016987">
    <property type="term" value="F:sigma factor activity"/>
    <property type="evidence" value="ECO:0007669"/>
    <property type="project" value="UniProtKB-KW"/>
</dbReference>
<sequence>MTFLSNAPNCTPDDTDEQALWADFKQGDNQAFMTIYTRYCQTLYAYAYQFRPEEAYLKDVIQELFLHLKKNRETLGEVKSIKAYLFSTIRRRLLKENKKERNLPFFSLSDHHKGFQITLSPEVLMIQEQTAQNRKNQLENALNKLTARQREAILHFYYEELSYEEVASVMGLRNVKSARKLIYRALDALKKEFSLLVKTVISLFLSSCLWLCKK</sequence>
<dbReference type="InterPro" id="IPR007627">
    <property type="entry name" value="RNA_pol_sigma70_r2"/>
</dbReference>
<keyword evidence="5" id="KW-0175">Coiled coil</keyword>
<evidence type="ECO:0000256" key="4">
    <source>
        <dbReference type="ARBA" id="ARBA00023163"/>
    </source>
</evidence>
<dbReference type="Gene3D" id="1.10.1740.10">
    <property type="match status" value="1"/>
</dbReference>
<reference evidence="8 9" key="1">
    <citation type="submission" date="2024-04" db="EMBL/GenBank/DDBJ databases">
        <title>Novel genus in family Flammeovirgaceae.</title>
        <authorList>
            <person name="Nguyen T.H."/>
            <person name="Vuong T.Q."/>
            <person name="Le H."/>
            <person name="Kim S.-G."/>
        </authorList>
    </citation>
    <scope>NUCLEOTIDE SEQUENCE [LARGE SCALE GENOMIC DNA]</scope>
    <source>
        <strain evidence="8 9">JCM 23209</strain>
    </source>
</reference>
<dbReference type="Proteomes" id="UP001403385">
    <property type="component" value="Unassembled WGS sequence"/>
</dbReference>
<dbReference type="NCBIfam" id="TIGR02937">
    <property type="entry name" value="sigma70-ECF"/>
    <property type="match status" value="1"/>
</dbReference>
<comment type="caution">
    <text evidence="8">The sequence shown here is derived from an EMBL/GenBank/DDBJ whole genome shotgun (WGS) entry which is preliminary data.</text>
</comment>
<dbReference type="InterPro" id="IPR013249">
    <property type="entry name" value="RNA_pol_sigma70_r4_t2"/>
</dbReference>
<dbReference type="Pfam" id="PF08281">
    <property type="entry name" value="Sigma70_r4_2"/>
    <property type="match status" value="1"/>
</dbReference>
<proteinExistence type="inferred from homology"/>
<keyword evidence="3" id="KW-0731">Sigma factor</keyword>
<dbReference type="GO" id="GO:0006352">
    <property type="term" value="P:DNA-templated transcription initiation"/>
    <property type="evidence" value="ECO:0007669"/>
    <property type="project" value="InterPro"/>
</dbReference>
<evidence type="ECO:0000256" key="2">
    <source>
        <dbReference type="ARBA" id="ARBA00023015"/>
    </source>
</evidence>
<evidence type="ECO:0000313" key="8">
    <source>
        <dbReference type="EMBL" id="MEN7548011.1"/>
    </source>
</evidence>
<dbReference type="InterPro" id="IPR014284">
    <property type="entry name" value="RNA_pol_sigma-70_dom"/>
</dbReference>
<dbReference type="Gene3D" id="1.10.10.10">
    <property type="entry name" value="Winged helix-like DNA-binding domain superfamily/Winged helix DNA-binding domain"/>
    <property type="match status" value="1"/>
</dbReference>
<dbReference type="InterPro" id="IPR013324">
    <property type="entry name" value="RNA_pol_sigma_r3/r4-like"/>
</dbReference>
<evidence type="ECO:0000256" key="1">
    <source>
        <dbReference type="ARBA" id="ARBA00010641"/>
    </source>
</evidence>
<keyword evidence="9" id="KW-1185">Reference proteome</keyword>
<evidence type="ECO:0000313" key="9">
    <source>
        <dbReference type="Proteomes" id="UP001403385"/>
    </source>
</evidence>
<dbReference type="InterPro" id="IPR013325">
    <property type="entry name" value="RNA_pol_sigma_r2"/>
</dbReference>
<evidence type="ECO:0000259" key="6">
    <source>
        <dbReference type="Pfam" id="PF04542"/>
    </source>
</evidence>
<evidence type="ECO:0000256" key="5">
    <source>
        <dbReference type="SAM" id="Coils"/>
    </source>
</evidence>
<dbReference type="Pfam" id="PF04542">
    <property type="entry name" value="Sigma70_r2"/>
    <property type="match status" value="1"/>
</dbReference>
<protein>
    <submittedName>
        <fullName evidence="8">Sigma-70 family RNA polymerase sigma factor</fullName>
    </submittedName>
</protein>
<dbReference type="CDD" id="cd06171">
    <property type="entry name" value="Sigma70_r4"/>
    <property type="match status" value="1"/>
</dbReference>
<dbReference type="EMBL" id="JBDKWZ010000004">
    <property type="protein sequence ID" value="MEN7548011.1"/>
    <property type="molecule type" value="Genomic_DNA"/>
</dbReference>
<feature type="domain" description="RNA polymerase sigma-70 region 2" evidence="6">
    <location>
        <begin position="35"/>
        <end position="100"/>
    </location>
</feature>
<keyword evidence="4" id="KW-0804">Transcription</keyword>
<comment type="similarity">
    <text evidence="1">Belongs to the sigma-70 factor family. ECF subfamily.</text>
</comment>
<dbReference type="RefSeq" id="WP_346820793.1">
    <property type="nucleotide sequence ID" value="NZ_JBDKWZ010000004.1"/>
</dbReference>
<evidence type="ECO:0000259" key="7">
    <source>
        <dbReference type="Pfam" id="PF08281"/>
    </source>
</evidence>
<feature type="domain" description="RNA polymerase sigma factor 70 region 4 type 2" evidence="7">
    <location>
        <begin position="136"/>
        <end position="189"/>
    </location>
</feature>
<keyword evidence="2" id="KW-0805">Transcription regulation</keyword>
<dbReference type="SUPFAM" id="SSF88659">
    <property type="entry name" value="Sigma3 and sigma4 domains of RNA polymerase sigma factors"/>
    <property type="match status" value="1"/>
</dbReference>